<comment type="caution">
    <text evidence="7">The sequence shown here is derived from an EMBL/GenBank/DDBJ whole genome shotgun (WGS) entry which is preliminary data.</text>
</comment>
<evidence type="ECO:0000259" key="6">
    <source>
        <dbReference type="Pfam" id="PF07715"/>
    </source>
</evidence>
<feature type="domain" description="TonB-dependent receptor plug" evidence="6">
    <location>
        <begin position="76"/>
        <end position="177"/>
    </location>
</feature>
<dbReference type="SUPFAM" id="SSF56935">
    <property type="entry name" value="Porins"/>
    <property type="match status" value="1"/>
</dbReference>
<dbReference type="InterPro" id="IPR010104">
    <property type="entry name" value="TonB_rcpt_bac"/>
</dbReference>
<evidence type="ECO:0000313" key="7">
    <source>
        <dbReference type="EMBL" id="RIJ33074.1"/>
    </source>
</evidence>
<dbReference type="Gene3D" id="2.40.170.20">
    <property type="entry name" value="TonB-dependent receptor, beta-barrel domain"/>
    <property type="match status" value="1"/>
</dbReference>
<dbReference type="Proteomes" id="UP000266385">
    <property type="component" value="Unassembled WGS sequence"/>
</dbReference>
<keyword evidence="8" id="KW-1185">Reference proteome</keyword>
<evidence type="ECO:0000256" key="4">
    <source>
        <dbReference type="SAM" id="MobiDB-lite"/>
    </source>
</evidence>
<organism evidence="7 8">
    <name type="scientific">Henriciella mobilis</name>
    <dbReference type="NCBI Taxonomy" id="2305467"/>
    <lineage>
        <taxon>Bacteria</taxon>
        <taxon>Pseudomonadati</taxon>
        <taxon>Pseudomonadota</taxon>
        <taxon>Alphaproteobacteria</taxon>
        <taxon>Hyphomonadales</taxon>
        <taxon>Hyphomonadaceae</taxon>
        <taxon>Henriciella</taxon>
    </lineage>
</organism>
<dbReference type="PANTHER" id="PTHR40980">
    <property type="entry name" value="PLUG DOMAIN-CONTAINING PROTEIN"/>
    <property type="match status" value="1"/>
</dbReference>
<keyword evidence="5" id="KW-0732">Signal</keyword>
<accession>A0A399RS21</accession>
<dbReference type="PANTHER" id="PTHR40980:SF3">
    <property type="entry name" value="TONB-DEPENDENT RECEPTOR-LIKE BETA-BARREL DOMAIN-CONTAINING PROTEIN"/>
    <property type="match status" value="1"/>
</dbReference>
<feature type="region of interest" description="Disordered" evidence="4">
    <location>
        <begin position="32"/>
        <end position="52"/>
    </location>
</feature>
<feature type="chain" id="PRO_5017282012" evidence="5">
    <location>
        <begin position="30"/>
        <end position="937"/>
    </location>
</feature>
<comment type="subcellular location">
    <subcellularLocation>
        <location evidence="1">Cell outer membrane</location>
    </subcellularLocation>
</comment>
<dbReference type="NCBIfam" id="TIGR01782">
    <property type="entry name" value="TonB-Xanth-Caul"/>
    <property type="match status" value="1"/>
</dbReference>
<name>A0A399RS21_9PROT</name>
<dbReference type="InterPro" id="IPR037066">
    <property type="entry name" value="Plug_dom_sf"/>
</dbReference>
<dbReference type="GO" id="GO:0009279">
    <property type="term" value="C:cell outer membrane"/>
    <property type="evidence" value="ECO:0007669"/>
    <property type="project" value="UniProtKB-SubCell"/>
</dbReference>
<keyword evidence="7" id="KW-0675">Receptor</keyword>
<keyword evidence="3" id="KW-0998">Cell outer membrane</keyword>
<dbReference type="Gene3D" id="2.170.130.10">
    <property type="entry name" value="TonB-dependent receptor, plug domain"/>
    <property type="match status" value="1"/>
</dbReference>
<keyword evidence="2" id="KW-0472">Membrane</keyword>
<dbReference type="AlphaFoldDB" id="A0A399RS21"/>
<evidence type="ECO:0000256" key="1">
    <source>
        <dbReference type="ARBA" id="ARBA00004442"/>
    </source>
</evidence>
<evidence type="ECO:0000256" key="3">
    <source>
        <dbReference type="ARBA" id="ARBA00023237"/>
    </source>
</evidence>
<sequence length="937" mass="102093">MIFTDSIRQGLLAGVAGSALLFSSSAAFAQEEAPAASQQNGDETAADGEDETARLSTVTVSGIRGSIQNSLNLKKNETSIVEAISAEDIGKLPDLSIADSLARLPGVTAQRVRGRSQQISIRGLGPDFSLALWNGREVVSAGNNRGVEFDQFPSELVSQGVVYKTPDARLAATGIAGAVDLRTVRPLDYSDRRINLSAKYTVNDNGQLNPDFDDDGFRYFGSYIDQNEAGTIGWALAATVQSNPTQYYSRELKTNDGQTSIDGTTGLVYPSDNPRTGVVSRDFERTSIAGSLQFEPTDRWRTTIDTFYTDTEDSGIFRGVETPVASWANSSPALTNITGSSGFADSATYAPVNPILRTDEEGNTAEIWAYGINSSYDVTDRLTLTGDISRSTLDRNDIDYESYAGTGFAGAGPFDTLTFNFPNDGEYSIDHDLDYTDPSVVLLTDPGGWGQVGFIKEPKIEDELDQIRLEAEYDMELPFITGLVGGFLYTQREKTFDSNEAFLRAGPDFVNGSLAIPSNAIAGKTDSGDIGFDMIAYRTGRMLNDGTYTVEKATFDTEWMVEEEIQTFYAMAKIDDELGGVPVRGNFGFQYIDTTQSSTGTLNFGANQFIQDVEESYTNFLPSANLSFEVMPDTFIRTAAAQTLTRARLDQLAANQSLETNNLVCADTNGDQLPDAVGTVNPQAGRTCFTQSGGNPFLRPYKSTSFDLAFEKYFGATTAVSFALFHKELTDWVVQRDFLIDGTQSIRAGGLGDFLDANPEIAPVVLSGPENFTEGSITGFEATLRMSLDDYLPPALEGFGFNASYTYADNELDDGNGGSLAIPGYSDTVWSGDVYYENHGWRARVSARHRSEFLSEVQNFDGSLSGAQALDETIVDLQVGYEWDQGPLEGFGVNFEVFNLTDEPFVTENQTVDPTVRFPSRHELYGTTYNFTISKSF</sequence>
<evidence type="ECO:0000256" key="5">
    <source>
        <dbReference type="SAM" id="SignalP"/>
    </source>
</evidence>
<dbReference type="EMBL" id="QWFX01000005">
    <property type="protein sequence ID" value="RIJ33074.1"/>
    <property type="molecule type" value="Genomic_DNA"/>
</dbReference>
<dbReference type="InterPro" id="IPR012910">
    <property type="entry name" value="Plug_dom"/>
</dbReference>
<evidence type="ECO:0000256" key="2">
    <source>
        <dbReference type="ARBA" id="ARBA00023136"/>
    </source>
</evidence>
<gene>
    <name evidence="7" type="ORF">D1223_04330</name>
</gene>
<dbReference type="InterPro" id="IPR036942">
    <property type="entry name" value="Beta-barrel_TonB_sf"/>
</dbReference>
<dbReference type="OrthoDB" id="9796221at2"/>
<dbReference type="RefSeq" id="WP_119375152.1">
    <property type="nucleotide sequence ID" value="NZ_QWFX01000005.1"/>
</dbReference>
<feature type="signal peptide" evidence="5">
    <location>
        <begin position="1"/>
        <end position="29"/>
    </location>
</feature>
<protein>
    <submittedName>
        <fullName evidence="7">TonB-dependent receptor</fullName>
    </submittedName>
</protein>
<dbReference type="Pfam" id="PF07715">
    <property type="entry name" value="Plug"/>
    <property type="match status" value="1"/>
</dbReference>
<reference evidence="7 8" key="1">
    <citation type="submission" date="2018-08" db="EMBL/GenBank/DDBJ databases">
        <title>Henriciella mobilis sp. nov., isolated from seawater.</title>
        <authorList>
            <person name="Cheng H."/>
            <person name="Wu Y.-H."/>
            <person name="Xu X.-W."/>
            <person name="Guo L.-L."/>
        </authorList>
    </citation>
    <scope>NUCLEOTIDE SEQUENCE [LARGE SCALE GENOMIC DNA]</scope>
    <source>
        <strain evidence="7 8">JN25</strain>
    </source>
</reference>
<evidence type="ECO:0000313" key="8">
    <source>
        <dbReference type="Proteomes" id="UP000266385"/>
    </source>
</evidence>
<proteinExistence type="predicted"/>